<dbReference type="InterPro" id="IPR005704">
    <property type="entry name" value="Ribosomal_uS3_bac-typ"/>
</dbReference>
<evidence type="ECO:0000256" key="6">
    <source>
        <dbReference type="ARBA" id="ARBA00024998"/>
    </source>
</evidence>
<comment type="subunit">
    <text evidence="8">Part of the 30S ribosomal subunit. Forms a tight complex with proteins S10 and S14.</text>
</comment>
<proteinExistence type="inferred from homology"/>
<dbReference type="InterPro" id="IPR009019">
    <property type="entry name" value="KH_sf_prok-type"/>
</dbReference>
<dbReference type="PROSITE" id="PS00548">
    <property type="entry name" value="RIBOSOMAL_S3"/>
    <property type="match status" value="1"/>
</dbReference>
<keyword evidence="5 8" id="KW-0687">Ribonucleoprotein</keyword>
<keyword evidence="12" id="KW-1185">Reference proteome</keyword>
<dbReference type="GO" id="GO:0003729">
    <property type="term" value="F:mRNA binding"/>
    <property type="evidence" value="ECO:0007669"/>
    <property type="project" value="UniProtKB-UniRule"/>
</dbReference>
<evidence type="ECO:0000259" key="10">
    <source>
        <dbReference type="PROSITE" id="PS50823"/>
    </source>
</evidence>
<accession>A0A926F7U7</accession>
<dbReference type="Gene3D" id="3.30.1140.32">
    <property type="entry name" value="Ribosomal protein S3, C-terminal domain"/>
    <property type="match status" value="1"/>
</dbReference>
<keyword evidence="4 8" id="KW-0689">Ribosomal protein</keyword>
<evidence type="ECO:0000256" key="3">
    <source>
        <dbReference type="ARBA" id="ARBA00022884"/>
    </source>
</evidence>
<dbReference type="GO" id="GO:0019843">
    <property type="term" value="F:rRNA binding"/>
    <property type="evidence" value="ECO:0007669"/>
    <property type="project" value="UniProtKB-UniRule"/>
</dbReference>
<dbReference type="Pfam" id="PF07650">
    <property type="entry name" value="KH_2"/>
    <property type="match status" value="1"/>
</dbReference>
<gene>
    <name evidence="8 11" type="primary">rpsC</name>
    <name evidence="11" type="ORF">H8706_03010</name>
</gene>
<dbReference type="CDD" id="cd02412">
    <property type="entry name" value="KH-II_30S_S3"/>
    <property type="match status" value="1"/>
</dbReference>
<dbReference type="PANTHER" id="PTHR11760:SF19">
    <property type="entry name" value="SMALL RIBOSOMAL SUBUNIT PROTEIN US3C"/>
    <property type="match status" value="1"/>
</dbReference>
<dbReference type="Pfam" id="PF00189">
    <property type="entry name" value="Ribosomal_S3_C"/>
    <property type="match status" value="1"/>
</dbReference>
<dbReference type="FunFam" id="3.30.300.20:FF:000001">
    <property type="entry name" value="30S ribosomal protein S3"/>
    <property type="match status" value="1"/>
</dbReference>
<dbReference type="GO" id="GO:0006412">
    <property type="term" value="P:translation"/>
    <property type="evidence" value="ECO:0007669"/>
    <property type="project" value="UniProtKB-UniRule"/>
</dbReference>
<evidence type="ECO:0000256" key="2">
    <source>
        <dbReference type="ARBA" id="ARBA00022730"/>
    </source>
</evidence>
<evidence type="ECO:0000256" key="9">
    <source>
        <dbReference type="RuleBase" id="RU003624"/>
    </source>
</evidence>
<dbReference type="HAMAP" id="MF_01309_B">
    <property type="entry name" value="Ribosomal_uS3_B"/>
    <property type="match status" value="1"/>
</dbReference>
<dbReference type="FunFam" id="3.30.1140.32:FF:000002">
    <property type="entry name" value="30S ribosomal protein S3"/>
    <property type="match status" value="1"/>
</dbReference>
<dbReference type="GO" id="GO:0003735">
    <property type="term" value="F:structural constituent of ribosome"/>
    <property type="evidence" value="ECO:0007669"/>
    <property type="project" value="InterPro"/>
</dbReference>
<evidence type="ECO:0000313" key="11">
    <source>
        <dbReference type="EMBL" id="MBC8595838.1"/>
    </source>
</evidence>
<evidence type="ECO:0000256" key="8">
    <source>
        <dbReference type="HAMAP-Rule" id="MF_01309"/>
    </source>
</evidence>
<comment type="caution">
    <text evidence="11">The sequence shown here is derived from an EMBL/GenBank/DDBJ whole genome shotgun (WGS) entry which is preliminary data.</text>
</comment>
<dbReference type="InterPro" id="IPR004087">
    <property type="entry name" value="KH_dom"/>
</dbReference>
<sequence length="225" mass="24985">MGQKVHPHGLRVGVIKDWDSKWYANKKDFGDNLVEDYKIRKFLKKSLFAAGIAKIEIERNDNKVRINIFSAKPGIIIGRGGAEKDKIKANVEKLINKNVIINIVEVKGAEANAQLVAENIAAQLERRISFRRAMKQCMQRAMKLGVKGIKTSVSGRLGGAEIARCEQYHEGTIPLQTLRADIDYGFYEADTTYGKIGVKVWIYKGEVLKSNKPSKPAAAKGEGGK</sequence>
<dbReference type="InterPro" id="IPR018280">
    <property type="entry name" value="Ribosomal_uS3_CS"/>
</dbReference>
<protein>
    <recommendedName>
        <fullName evidence="7 8">Small ribosomal subunit protein uS3</fullName>
    </recommendedName>
</protein>
<dbReference type="SUPFAM" id="SSF54821">
    <property type="entry name" value="Ribosomal protein S3 C-terminal domain"/>
    <property type="match status" value="1"/>
</dbReference>
<keyword evidence="3 8" id="KW-0694">RNA-binding</keyword>
<dbReference type="PROSITE" id="PS50823">
    <property type="entry name" value="KH_TYPE_2"/>
    <property type="match status" value="1"/>
</dbReference>
<organism evidence="11 12">
    <name type="scientific">Qingrenia yutianensis</name>
    <dbReference type="NCBI Taxonomy" id="2763676"/>
    <lineage>
        <taxon>Bacteria</taxon>
        <taxon>Bacillati</taxon>
        <taxon>Bacillota</taxon>
        <taxon>Clostridia</taxon>
        <taxon>Eubacteriales</taxon>
        <taxon>Oscillospiraceae</taxon>
        <taxon>Qingrenia</taxon>
    </lineage>
</organism>
<evidence type="ECO:0000256" key="5">
    <source>
        <dbReference type="ARBA" id="ARBA00023274"/>
    </source>
</evidence>
<evidence type="ECO:0000256" key="4">
    <source>
        <dbReference type="ARBA" id="ARBA00022980"/>
    </source>
</evidence>
<keyword evidence="2 8" id="KW-0699">rRNA-binding</keyword>
<feature type="domain" description="KH type-2" evidence="10">
    <location>
        <begin position="39"/>
        <end position="107"/>
    </location>
</feature>
<dbReference type="InterPro" id="IPR001351">
    <property type="entry name" value="Ribosomal_uS3_C"/>
</dbReference>
<dbReference type="InterPro" id="IPR004044">
    <property type="entry name" value="KH_dom_type_2"/>
</dbReference>
<dbReference type="InterPro" id="IPR036419">
    <property type="entry name" value="Ribosomal_S3_C_sf"/>
</dbReference>
<dbReference type="RefSeq" id="WP_178347603.1">
    <property type="nucleotide sequence ID" value="NZ_JACRTE010000002.1"/>
</dbReference>
<dbReference type="SMART" id="SM00322">
    <property type="entry name" value="KH"/>
    <property type="match status" value="1"/>
</dbReference>
<dbReference type="SUPFAM" id="SSF54814">
    <property type="entry name" value="Prokaryotic type KH domain (KH-domain type II)"/>
    <property type="match status" value="1"/>
</dbReference>
<dbReference type="InterPro" id="IPR015946">
    <property type="entry name" value="KH_dom-like_a/b"/>
</dbReference>
<dbReference type="Gene3D" id="3.30.300.20">
    <property type="match status" value="1"/>
</dbReference>
<name>A0A926F7U7_9FIRM</name>
<comment type="function">
    <text evidence="6 8">Binds the lower part of the 30S subunit head. Binds mRNA in the 70S ribosome, positioning it for translation.</text>
</comment>
<dbReference type="PANTHER" id="PTHR11760">
    <property type="entry name" value="30S/40S RIBOSOMAL PROTEIN S3"/>
    <property type="match status" value="1"/>
</dbReference>
<dbReference type="NCBIfam" id="TIGR01009">
    <property type="entry name" value="rpsC_bact"/>
    <property type="match status" value="1"/>
</dbReference>
<evidence type="ECO:0000313" key="12">
    <source>
        <dbReference type="Proteomes" id="UP000647416"/>
    </source>
</evidence>
<evidence type="ECO:0000256" key="7">
    <source>
        <dbReference type="ARBA" id="ARBA00035257"/>
    </source>
</evidence>
<dbReference type="InterPro" id="IPR057258">
    <property type="entry name" value="Ribosomal_uS3"/>
</dbReference>
<dbReference type="GO" id="GO:0022627">
    <property type="term" value="C:cytosolic small ribosomal subunit"/>
    <property type="evidence" value="ECO:0007669"/>
    <property type="project" value="TreeGrafter"/>
</dbReference>
<dbReference type="EMBL" id="JACRTE010000002">
    <property type="protein sequence ID" value="MBC8595838.1"/>
    <property type="molecule type" value="Genomic_DNA"/>
</dbReference>
<reference evidence="11" key="1">
    <citation type="submission" date="2020-08" db="EMBL/GenBank/DDBJ databases">
        <title>Genome public.</title>
        <authorList>
            <person name="Liu C."/>
            <person name="Sun Q."/>
        </authorList>
    </citation>
    <scope>NUCLEOTIDE SEQUENCE</scope>
    <source>
        <strain evidence="11">NSJ-50</strain>
    </source>
</reference>
<dbReference type="Proteomes" id="UP000647416">
    <property type="component" value="Unassembled WGS sequence"/>
</dbReference>
<evidence type="ECO:0000256" key="1">
    <source>
        <dbReference type="ARBA" id="ARBA00010761"/>
    </source>
</evidence>
<comment type="similarity">
    <text evidence="1 8 9">Belongs to the universal ribosomal protein uS3 family.</text>
</comment>
<dbReference type="AlphaFoldDB" id="A0A926F7U7"/>